<feature type="region of interest" description="Disordered" evidence="1">
    <location>
        <begin position="766"/>
        <end position="814"/>
    </location>
</feature>
<feature type="region of interest" description="Disordered" evidence="1">
    <location>
        <begin position="46"/>
        <end position="159"/>
    </location>
</feature>
<feature type="transmembrane region" description="Helical" evidence="2">
    <location>
        <begin position="1295"/>
        <end position="1311"/>
    </location>
</feature>
<feature type="compositionally biased region" description="Acidic residues" evidence="1">
    <location>
        <begin position="111"/>
        <end position="125"/>
    </location>
</feature>
<protein>
    <submittedName>
        <fullName evidence="3">Uncharacterized protein</fullName>
    </submittedName>
</protein>
<evidence type="ECO:0000313" key="3">
    <source>
        <dbReference type="EMBL" id="KAK3324681.1"/>
    </source>
</evidence>
<dbReference type="Proteomes" id="UP001286456">
    <property type="component" value="Unassembled WGS sequence"/>
</dbReference>
<feature type="compositionally biased region" description="Basic and acidic residues" evidence="1">
    <location>
        <begin position="1"/>
        <end position="17"/>
    </location>
</feature>
<feature type="compositionally biased region" description="Low complexity" evidence="1">
    <location>
        <begin position="888"/>
        <end position="905"/>
    </location>
</feature>
<keyword evidence="2" id="KW-1133">Transmembrane helix</keyword>
<evidence type="ECO:0000256" key="1">
    <source>
        <dbReference type="SAM" id="MobiDB-lite"/>
    </source>
</evidence>
<feature type="compositionally biased region" description="Low complexity" evidence="1">
    <location>
        <begin position="1654"/>
        <end position="1664"/>
    </location>
</feature>
<feature type="compositionally biased region" description="Basic residues" evidence="1">
    <location>
        <begin position="878"/>
        <end position="887"/>
    </location>
</feature>
<feature type="transmembrane region" description="Helical" evidence="2">
    <location>
        <begin position="1263"/>
        <end position="1283"/>
    </location>
</feature>
<feature type="compositionally biased region" description="Acidic residues" evidence="1">
    <location>
        <begin position="772"/>
        <end position="784"/>
    </location>
</feature>
<feature type="region of interest" description="Disordered" evidence="1">
    <location>
        <begin position="1503"/>
        <end position="1522"/>
    </location>
</feature>
<feature type="compositionally biased region" description="Polar residues" evidence="1">
    <location>
        <begin position="650"/>
        <end position="661"/>
    </location>
</feature>
<evidence type="ECO:0000313" key="4">
    <source>
        <dbReference type="Proteomes" id="UP001286456"/>
    </source>
</evidence>
<reference evidence="3" key="2">
    <citation type="submission" date="2023-06" db="EMBL/GenBank/DDBJ databases">
        <authorList>
            <consortium name="Lawrence Berkeley National Laboratory"/>
            <person name="Haridas S."/>
            <person name="Hensen N."/>
            <person name="Bonometti L."/>
            <person name="Westerberg I."/>
            <person name="Brannstrom I.O."/>
            <person name="Guillou S."/>
            <person name="Cros-Aarteil S."/>
            <person name="Calhoun S."/>
            <person name="Kuo A."/>
            <person name="Mondo S."/>
            <person name="Pangilinan J."/>
            <person name="Riley R."/>
            <person name="Labutti K."/>
            <person name="Andreopoulos B."/>
            <person name="Lipzen A."/>
            <person name="Chen C."/>
            <person name="Yanf M."/>
            <person name="Daum C."/>
            <person name="Ng V."/>
            <person name="Clum A."/>
            <person name="Steindorff A."/>
            <person name="Ohm R."/>
            <person name="Martin F."/>
            <person name="Silar P."/>
            <person name="Natvig D."/>
            <person name="Lalanne C."/>
            <person name="Gautier V."/>
            <person name="Ament-Velasquez S.L."/>
            <person name="Kruys A."/>
            <person name="Hutchinson M.I."/>
            <person name="Powell A.J."/>
            <person name="Barry K."/>
            <person name="Miller A.N."/>
            <person name="Grigoriev I.V."/>
            <person name="Debuchy R."/>
            <person name="Gladieux P."/>
            <person name="Thoren M.H."/>
            <person name="Johannesson H."/>
        </authorList>
    </citation>
    <scope>NUCLEOTIDE SEQUENCE</scope>
    <source>
        <strain evidence="3">SMH4131-1</strain>
    </source>
</reference>
<feature type="compositionally biased region" description="Basic residues" evidence="1">
    <location>
        <begin position="1715"/>
        <end position="1724"/>
    </location>
</feature>
<feature type="transmembrane region" description="Helical" evidence="2">
    <location>
        <begin position="1331"/>
        <end position="1358"/>
    </location>
</feature>
<gene>
    <name evidence="3" type="ORF">B0T19DRAFT_402895</name>
</gene>
<comment type="caution">
    <text evidence="3">The sequence shown here is derived from an EMBL/GenBank/DDBJ whole genome shotgun (WGS) entry which is preliminary data.</text>
</comment>
<name>A0AAE0IHZ6_9PEZI</name>
<keyword evidence="4" id="KW-1185">Reference proteome</keyword>
<feature type="region of interest" description="Disordered" evidence="1">
    <location>
        <begin position="857"/>
        <end position="923"/>
    </location>
</feature>
<feature type="compositionally biased region" description="Polar residues" evidence="1">
    <location>
        <begin position="1537"/>
        <end position="1559"/>
    </location>
</feature>
<feature type="compositionally biased region" description="Polar residues" evidence="1">
    <location>
        <begin position="588"/>
        <end position="598"/>
    </location>
</feature>
<evidence type="ECO:0000256" key="2">
    <source>
        <dbReference type="SAM" id="Phobius"/>
    </source>
</evidence>
<feature type="region of interest" description="Disordered" evidence="1">
    <location>
        <begin position="561"/>
        <end position="687"/>
    </location>
</feature>
<reference evidence="3" key="1">
    <citation type="journal article" date="2023" name="Mol. Phylogenet. Evol.">
        <title>Genome-scale phylogeny and comparative genomics of the fungal order Sordariales.</title>
        <authorList>
            <person name="Hensen N."/>
            <person name="Bonometti L."/>
            <person name="Westerberg I."/>
            <person name="Brannstrom I.O."/>
            <person name="Guillou S."/>
            <person name="Cros-Aarteil S."/>
            <person name="Calhoun S."/>
            <person name="Haridas S."/>
            <person name="Kuo A."/>
            <person name="Mondo S."/>
            <person name="Pangilinan J."/>
            <person name="Riley R."/>
            <person name="LaButti K."/>
            <person name="Andreopoulos B."/>
            <person name="Lipzen A."/>
            <person name="Chen C."/>
            <person name="Yan M."/>
            <person name="Daum C."/>
            <person name="Ng V."/>
            <person name="Clum A."/>
            <person name="Steindorff A."/>
            <person name="Ohm R.A."/>
            <person name="Martin F."/>
            <person name="Silar P."/>
            <person name="Natvig D.O."/>
            <person name="Lalanne C."/>
            <person name="Gautier V."/>
            <person name="Ament-Velasquez S.L."/>
            <person name="Kruys A."/>
            <person name="Hutchinson M.I."/>
            <person name="Powell A.J."/>
            <person name="Barry K."/>
            <person name="Miller A.N."/>
            <person name="Grigoriev I.V."/>
            <person name="Debuchy R."/>
            <person name="Gladieux P."/>
            <person name="Hiltunen Thoren M."/>
            <person name="Johannesson H."/>
        </authorList>
    </citation>
    <scope>NUCLEOTIDE SEQUENCE</scope>
    <source>
        <strain evidence="3">SMH4131-1</strain>
    </source>
</reference>
<feature type="region of interest" description="Disordered" evidence="1">
    <location>
        <begin position="1605"/>
        <end position="1624"/>
    </location>
</feature>
<accession>A0AAE0IHZ6</accession>
<feature type="region of interest" description="Disordered" evidence="1">
    <location>
        <begin position="1"/>
        <end position="21"/>
    </location>
</feature>
<feature type="compositionally biased region" description="Low complexity" evidence="1">
    <location>
        <begin position="1003"/>
        <end position="1020"/>
    </location>
</feature>
<sequence>MQLRESSERRRPGRYLEDGGPLFAEVPSFVHDDVAFNEKLGAQCAFPSLPMNHPGPGPSETWKEQARKEQARKEQSAREARAAAASKAKAKSRARASAASAAAQSRQYMDDQQESETENEIEIDTNSDTQSTCDDNDDDDDDDSISTCSEPAQKTIPSERRDRLIFNVLDMTKLGRTPHNRQLASLTLRKPNAIPTDKPPGSHAEAAAAAQLHLLWDRRPKSPTQPGVRDLSMQGPPEIQLLRQAYIGKSVSMRQPGQAAPSTTSGSTAGGGTRRSVSARPHPRHPVFAFDSSSDVLSVQTETRSDVDESFKLRDLSLATPNWPELPDGIKFLIVYELTQDGLSFTRAAATLDLDFNDVVELIDLVTRERAKALKYNRDLEQFQHWPFDNSWLEEYLSVPRPSLVTDVITRKDIQRGKAFLNFMGFGDVAERLEGYLGVGGDVYDIPLNHFKEDGFRSLIPHFNVGCREELLEMFEAHKRRQRERPRGMSAGELLVRMDAPPGTINPRRCDPHFQPYNPSTYGNPVPAEDLAKGLYPTNYLPCVPWGNTLNTVLLVNSSNWSRASPPGPGLPANLAPANPEPSGPQAAANQRLQQATERAQEVIKELNGLGQRMDLDDSLGSQRGKQLEGNQTSDAQSTPVRGPARVANTDVSVQPSSMEVSISGEVPRRQIPNQGPSNLQLSGHEPKAPEKVLRDPVLEAKSPPIQNFSAALESTVNHYLTKYNYSPMGLRKNGTPNRRAQSEVYSVISTPERFEPSELVVGQKKRRTTFDDEDDDYIDEEEETPRGSRKNRGATPRKPGRKKNTFTPEDTPVHKAIRAIKERSAGGSVRQQVSPNLAANSSINVAQETSIVVASPTVGTTTNSPPVGQATGTPKSAVKKTVKFVKKASSIGSGSRSSGPVVGSTKPADSGLPKGNAATSNVNSGSLVGLAIQSSAPESQLAQPIQRLADSVSLPSPGVLGHAAPEKPNERFSNAFRETDPTTSSEIVARVPDKAPEIQQVADTTSITVSTSTLSATAAPEMATRSGEERLPEPPGASEVPVKKSRGRPRKKVAEPANTPGAAPSELPSGSPPESRGTSETPEPNKALLSNTVDKQNPPLTGYEKPQMARQAGDMPPVTSIPKLAPVLELAEKGAVQSEPAEAPTQPPAPEALKGMLWLFLRRSRVYLVRLDLLNLQLNFLLDLLRNMLLGLLHKLLLDLSLNVLLNRLLSLLHKLLLDLSLNVLLNLWLNPLPGLLLNLLLNGLLNRPLNRLLNSVLNCLLKQLLGSLLNFLLSTLLSALINQLLDQLLKYRLTLLLNQLVTLLLNLLLDLRLKLLPNLLVNRLVNRLLSLLLSLLLSMLLKCLLNLLLNLFLSLLHNLLLGRLDRLLNLPLSPLLNRPLNLRLNRLLNRLLGLLLNFLLDRLDRLLNCLDRLLNRLIDLLPNLLPNSLLNFLPSPLLNLLLDLRPNLLSNIRESELRQARIAHQFMSELGRRLEDLPISPSIAASPSVSSLDATPFAASVQKPVPDRPSPVTPMTGHPVAQANVPFQLPLPNVKSMTDQQQKETFSSRGSPNLHQSSHFDQHDFPKFNNHAGSGFGFGAMHSPIDSPTLATSDSRVNEQIPLDPALFSNPTPPTDFNLTSTAHNGIQQQGAVSMGESLSFPDATSGLQFMSPPSSSPTNSSAVGFGINQPQLDYTWAPGAAMQQAAPKPTPASKKRKKSQQGSEPAEDGKPVKKPRSRKKAPVVESQQGRPSSFPPAFDQAPLPGPSEAQKNEALPKEQAATQKAQAPETAAVKNSTNGLHAPEP</sequence>
<feature type="compositionally biased region" description="Acidic residues" evidence="1">
    <location>
        <begin position="134"/>
        <end position="144"/>
    </location>
</feature>
<feature type="compositionally biased region" description="Polar residues" evidence="1">
    <location>
        <begin position="857"/>
        <end position="875"/>
    </location>
</feature>
<proteinExistence type="predicted"/>
<feature type="region of interest" description="Disordered" evidence="1">
    <location>
        <begin position="251"/>
        <end position="285"/>
    </location>
</feature>
<organism evidence="3 4">
    <name type="scientific">Cercophora scortea</name>
    <dbReference type="NCBI Taxonomy" id="314031"/>
    <lineage>
        <taxon>Eukaryota</taxon>
        <taxon>Fungi</taxon>
        <taxon>Dikarya</taxon>
        <taxon>Ascomycota</taxon>
        <taxon>Pezizomycotina</taxon>
        <taxon>Sordariomycetes</taxon>
        <taxon>Sordariomycetidae</taxon>
        <taxon>Sordariales</taxon>
        <taxon>Lasiosphaeriaceae</taxon>
        <taxon>Cercophora</taxon>
    </lineage>
</organism>
<feature type="transmembrane region" description="Helical" evidence="2">
    <location>
        <begin position="1223"/>
        <end position="1243"/>
    </location>
</feature>
<dbReference type="EMBL" id="JAUEPO010000004">
    <property type="protein sequence ID" value="KAK3324681.1"/>
    <property type="molecule type" value="Genomic_DNA"/>
</dbReference>
<feature type="compositionally biased region" description="Polar residues" evidence="1">
    <location>
        <begin position="672"/>
        <end position="682"/>
    </location>
</feature>
<keyword evidence="2" id="KW-0812">Transmembrane</keyword>
<feature type="region of interest" description="Disordered" evidence="1">
    <location>
        <begin position="1684"/>
        <end position="1788"/>
    </location>
</feature>
<feature type="region of interest" description="Disordered" evidence="1">
    <location>
        <begin position="1631"/>
        <end position="1669"/>
    </location>
</feature>
<feature type="compositionally biased region" description="Polar residues" evidence="1">
    <location>
        <begin position="620"/>
        <end position="640"/>
    </location>
</feature>
<feature type="compositionally biased region" description="Low complexity" evidence="1">
    <location>
        <begin position="95"/>
        <end position="107"/>
    </location>
</feature>
<keyword evidence="2" id="KW-0472">Membrane</keyword>
<feature type="region of interest" description="Disordered" evidence="1">
    <location>
        <begin position="953"/>
        <end position="1119"/>
    </location>
</feature>
<feature type="compositionally biased region" description="Basic and acidic residues" evidence="1">
    <location>
        <begin position="61"/>
        <end position="81"/>
    </location>
</feature>
<feature type="compositionally biased region" description="Polar residues" evidence="1">
    <location>
        <begin position="1077"/>
        <end position="1100"/>
    </location>
</feature>
<feature type="compositionally biased region" description="Low complexity" evidence="1">
    <location>
        <begin position="1061"/>
        <end position="1076"/>
    </location>
</feature>
<feature type="region of interest" description="Disordered" evidence="1">
    <location>
        <begin position="1537"/>
        <end position="1570"/>
    </location>
</feature>